<organism evidence="4 5">
    <name type="scientific">Streptomyces lavendulae subsp. lavendulae</name>
    <dbReference type="NCBI Taxonomy" id="58340"/>
    <lineage>
        <taxon>Bacteria</taxon>
        <taxon>Bacillati</taxon>
        <taxon>Actinomycetota</taxon>
        <taxon>Actinomycetes</taxon>
        <taxon>Kitasatosporales</taxon>
        <taxon>Streptomycetaceae</taxon>
        <taxon>Streptomyces</taxon>
    </lineage>
</organism>
<accession>A0A2K8PII6</accession>
<keyword evidence="5" id="KW-1185">Reference proteome</keyword>
<feature type="transmembrane region" description="Helical" evidence="2">
    <location>
        <begin position="92"/>
        <end position="113"/>
    </location>
</feature>
<dbReference type="InterPro" id="IPR002372">
    <property type="entry name" value="PQQ_rpt_dom"/>
</dbReference>
<feature type="compositionally biased region" description="Low complexity" evidence="1">
    <location>
        <begin position="136"/>
        <end position="145"/>
    </location>
</feature>
<keyword evidence="2" id="KW-0472">Membrane</keyword>
<evidence type="ECO:0000313" key="4">
    <source>
        <dbReference type="EMBL" id="ATZ26288.1"/>
    </source>
</evidence>
<dbReference type="EMBL" id="CP024985">
    <property type="protein sequence ID" value="ATZ26288.1"/>
    <property type="molecule type" value="Genomic_DNA"/>
</dbReference>
<evidence type="ECO:0000256" key="2">
    <source>
        <dbReference type="SAM" id="Phobius"/>
    </source>
</evidence>
<dbReference type="InterPro" id="IPR011044">
    <property type="entry name" value="Quino_amine_DH_bsu"/>
</dbReference>
<dbReference type="Pfam" id="PF13360">
    <property type="entry name" value="PQQ_2"/>
    <property type="match status" value="1"/>
</dbReference>
<dbReference type="AlphaFoldDB" id="A0A2K8PII6"/>
<feature type="domain" description="Pyrrolo-quinoline quinone repeat" evidence="3">
    <location>
        <begin position="169"/>
        <end position="310"/>
    </location>
</feature>
<dbReference type="Gene3D" id="2.130.10.10">
    <property type="entry name" value="YVTN repeat-like/Quinoprotein amine dehydrogenase"/>
    <property type="match status" value="2"/>
</dbReference>
<feature type="compositionally biased region" description="Low complexity" evidence="1">
    <location>
        <begin position="68"/>
        <end position="78"/>
    </location>
</feature>
<gene>
    <name evidence="4" type="ORF">SLAV_22365</name>
</gene>
<proteinExistence type="predicted"/>
<sequence>MTEPPQPPNQPPTPSGYGHLPGPPQQGYGYPPQGANPYAQQPEQQPQQPPQPPTVPQGGYAFPPPGAPAGSPTVAFPGAPVPGGPARGRRTAVVVAAAVAGVLVLGTGAWFAFAGDDGADPKKPVAQGSTPADQKPSGSPSVDVGDGSGNGGPDKTDLNAGRKSGEDKALWLKTSTLQGPGAGIPTKGQWVVGDTVVKTVDKSFVGYAVTDGKEKWKLDVRTEICGLTGQTTPDGKTVVVVRDGEGSTATCDQMKLVDLKAGKEVWTKQVQKEGLFDTAGDATLAFTGDTIVVSRMGGTAAYRLGTGERLFSGSGPEGCQPRAYAAGNGKLIGVATCQDADHTTEVQDADPVTGKKTWSYRLPKGYDVNAVYSVNPTVIDASNRDTKQRAIISLGNDGQKRASMSAPGNFALNCGGYSTSEGLQNCGDSAVDGDTLYLATGNEAGGNNEIVAFDLASGKAKWRTAAGDKRNYIPLKAGNGQLTVYRTGALDEPGEIVSLAVGDGKPKVLLSLPSGPAAKIEGSFLFAKRSYEGGRFFLSTTRLNGDGKDEKLLMAFGK</sequence>
<evidence type="ECO:0000313" key="5">
    <source>
        <dbReference type="Proteomes" id="UP000231791"/>
    </source>
</evidence>
<keyword evidence="2" id="KW-0812">Transmembrane</keyword>
<dbReference type="GeneID" id="49385498"/>
<feature type="compositionally biased region" description="Pro residues" evidence="1">
    <location>
        <begin position="1"/>
        <end position="14"/>
    </location>
</feature>
<keyword evidence="2" id="KW-1133">Transmembrane helix</keyword>
<feature type="compositionally biased region" description="Low complexity" evidence="1">
    <location>
        <begin position="16"/>
        <end position="46"/>
    </location>
</feature>
<dbReference type="KEGG" id="slx:SLAV_22365"/>
<feature type="region of interest" description="Disordered" evidence="1">
    <location>
        <begin position="121"/>
        <end position="164"/>
    </location>
</feature>
<feature type="region of interest" description="Disordered" evidence="1">
    <location>
        <begin position="1"/>
        <end position="87"/>
    </location>
</feature>
<dbReference type="RefSeq" id="WP_051841060.1">
    <property type="nucleotide sequence ID" value="NZ_CP024985.1"/>
</dbReference>
<evidence type="ECO:0000259" key="3">
    <source>
        <dbReference type="Pfam" id="PF13360"/>
    </source>
</evidence>
<evidence type="ECO:0000256" key="1">
    <source>
        <dbReference type="SAM" id="MobiDB-lite"/>
    </source>
</evidence>
<dbReference type="OrthoDB" id="3944519at2"/>
<dbReference type="SUPFAM" id="SSF50969">
    <property type="entry name" value="YVTN repeat-like/Quinoprotein amine dehydrogenase"/>
    <property type="match status" value="1"/>
</dbReference>
<dbReference type="Proteomes" id="UP000231791">
    <property type="component" value="Chromosome"/>
</dbReference>
<reference evidence="4 5" key="1">
    <citation type="submission" date="2017-11" db="EMBL/GenBank/DDBJ databases">
        <title>Complete genome sequence of Streptomyces lavendulae subsp. lavendulae CCM 3239 (formerly 'Streptomyces aureofaciens CCM 3239'), the producer of the angucycline-type antibiotic auricin.</title>
        <authorList>
            <person name="Busche T."/>
            <person name="Novakova R."/>
            <person name="Al'Dilaimi A."/>
            <person name="Homerova D."/>
            <person name="Feckova L."/>
            <person name="Rezuchova B."/>
            <person name="Mingyar E."/>
            <person name="Csolleiova D."/>
            <person name="Bekeova C."/>
            <person name="Winkler A."/>
            <person name="Sevcikova B."/>
            <person name="Kalinowski J."/>
            <person name="Kormanec J."/>
            <person name="Ruckert C."/>
        </authorList>
    </citation>
    <scope>NUCLEOTIDE SEQUENCE [LARGE SCALE GENOMIC DNA]</scope>
    <source>
        <strain evidence="4 5">CCM 3239</strain>
    </source>
</reference>
<dbReference type="InterPro" id="IPR015943">
    <property type="entry name" value="WD40/YVTN_repeat-like_dom_sf"/>
</dbReference>
<protein>
    <submittedName>
        <fullName evidence="4">PQQ enzyme repeat protein</fullName>
    </submittedName>
</protein>
<name>A0A2K8PII6_STRLA</name>